<dbReference type="EMBL" id="JABBWD010000119">
    <property type="protein sequence ID" value="KAG1764777.1"/>
    <property type="molecule type" value="Genomic_DNA"/>
</dbReference>
<reference evidence="1" key="1">
    <citation type="journal article" date="2020" name="New Phytol.">
        <title>Comparative genomics reveals dynamic genome evolution in host specialist ectomycorrhizal fungi.</title>
        <authorList>
            <person name="Lofgren L.A."/>
            <person name="Nguyen N.H."/>
            <person name="Vilgalys R."/>
            <person name="Ruytinx J."/>
            <person name="Liao H.L."/>
            <person name="Branco S."/>
            <person name="Kuo A."/>
            <person name="LaButti K."/>
            <person name="Lipzen A."/>
            <person name="Andreopoulos W."/>
            <person name="Pangilinan J."/>
            <person name="Riley R."/>
            <person name="Hundley H."/>
            <person name="Na H."/>
            <person name="Barry K."/>
            <person name="Grigoriev I.V."/>
            <person name="Stajich J.E."/>
            <person name="Kennedy P.G."/>
        </authorList>
    </citation>
    <scope>NUCLEOTIDE SEQUENCE</scope>
    <source>
        <strain evidence="1">DOB743</strain>
    </source>
</reference>
<accession>A0A9P6ZG67</accession>
<name>A0A9P6ZG67_9AGAM</name>
<gene>
    <name evidence="1" type="ORF">EV702DRAFT_1214096</name>
</gene>
<sequence length="232" mass="25968">MEMSLSVAVLHSCDNQNGVLSDSLGDCKIAKDTDAGHAQFAAYVTSKTVSHLIDAVEHFQLVLDQCPGIFARIFKTLIPPLPSSATPLHYARRAIPIIPYLYNVTEALIWRYDKKRTAADIREVAQLYHELLPLFTDGAYLRSITAGAYGVDYVIRGCNKLPIDASDEGVYLRRVILELRPLGHQLRPRALSQLVQAVEAHFDQHGSIDDLDMSIQLGREAVSLLRRTCWPW</sequence>
<protein>
    <submittedName>
        <fullName evidence="1">Uncharacterized protein</fullName>
    </submittedName>
</protein>
<keyword evidence="2" id="KW-1185">Reference proteome</keyword>
<organism evidence="1 2">
    <name type="scientific">Suillus placidus</name>
    <dbReference type="NCBI Taxonomy" id="48579"/>
    <lineage>
        <taxon>Eukaryota</taxon>
        <taxon>Fungi</taxon>
        <taxon>Dikarya</taxon>
        <taxon>Basidiomycota</taxon>
        <taxon>Agaricomycotina</taxon>
        <taxon>Agaricomycetes</taxon>
        <taxon>Agaricomycetidae</taxon>
        <taxon>Boletales</taxon>
        <taxon>Suillineae</taxon>
        <taxon>Suillaceae</taxon>
        <taxon>Suillus</taxon>
    </lineage>
</organism>
<dbReference type="Proteomes" id="UP000714275">
    <property type="component" value="Unassembled WGS sequence"/>
</dbReference>
<proteinExistence type="predicted"/>
<dbReference type="OrthoDB" id="9991317at2759"/>
<evidence type="ECO:0000313" key="2">
    <source>
        <dbReference type="Proteomes" id="UP000714275"/>
    </source>
</evidence>
<evidence type="ECO:0000313" key="1">
    <source>
        <dbReference type="EMBL" id="KAG1764777.1"/>
    </source>
</evidence>
<comment type="caution">
    <text evidence="1">The sequence shown here is derived from an EMBL/GenBank/DDBJ whole genome shotgun (WGS) entry which is preliminary data.</text>
</comment>
<dbReference type="AlphaFoldDB" id="A0A9P6ZG67"/>